<evidence type="ECO:0000313" key="3">
    <source>
        <dbReference type="Proteomes" id="UP000018888"/>
    </source>
</evidence>
<dbReference type="GO" id="GO:0005524">
    <property type="term" value="F:ATP binding"/>
    <property type="evidence" value="ECO:0007669"/>
    <property type="project" value="InterPro"/>
</dbReference>
<dbReference type="InterPro" id="IPR011009">
    <property type="entry name" value="Kinase-like_dom_sf"/>
</dbReference>
<organism evidence="2 3">
    <name type="scientific">Rhizophagus irregularis (strain DAOM 181602 / DAOM 197198 / MUCL 43194)</name>
    <name type="common">Arbuscular mycorrhizal fungus</name>
    <name type="synonym">Glomus intraradices</name>
    <dbReference type="NCBI Taxonomy" id="747089"/>
    <lineage>
        <taxon>Eukaryota</taxon>
        <taxon>Fungi</taxon>
        <taxon>Fungi incertae sedis</taxon>
        <taxon>Mucoromycota</taxon>
        <taxon>Glomeromycotina</taxon>
        <taxon>Glomeromycetes</taxon>
        <taxon>Glomerales</taxon>
        <taxon>Glomeraceae</taxon>
        <taxon>Rhizophagus</taxon>
    </lineage>
</organism>
<dbReference type="SUPFAM" id="SSF56112">
    <property type="entry name" value="Protein kinase-like (PK-like)"/>
    <property type="match status" value="1"/>
</dbReference>
<reference evidence="2 3" key="1">
    <citation type="journal article" date="2013" name="Proc. Natl. Acad. Sci. U.S.A.">
        <title>Genome of an arbuscular mycorrhizal fungus provides insight into the oldest plant symbiosis.</title>
        <authorList>
            <person name="Tisserant E."/>
            <person name="Malbreil M."/>
            <person name="Kuo A."/>
            <person name="Kohler A."/>
            <person name="Symeonidi A."/>
            <person name="Balestrini R."/>
            <person name="Charron P."/>
            <person name="Duensing N."/>
            <person name="Frei Dit Frey N."/>
            <person name="Gianinazzi-Pearson V."/>
            <person name="Gilbert L.B."/>
            <person name="Handa Y."/>
            <person name="Herr J.R."/>
            <person name="Hijri M."/>
            <person name="Koul R."/>
            <person name="Kawaguchi M."/>
            <person name="Krajinski F."/>
            <person name="Lammers P.J."/>
            <person name="Masclaux F.G."/>
            <person name="Murat C."/>
            <person name="Morin E."/>
            <person name="Ndikumana S."/>
            <person name="Pagni M."/>
            <person name="Petitpierre D."/>
            <person name="Requena N."/>
            <person name="Rosikiewicz P."/>
            <person name="Riley R."/>
            <person name="Saito K."/>
            <person name="San Clemente H."/>
            <person name="Shapiro H."/>
            <person name="van Tuinen D."/>
            <person name="Becard G."/>
            <person name="Bonfante P."/>
            <person name="Paszkowski U."/>
            <person name="Shachar-Hill Y.Y."/>
            <person name="Tuskan G.A."/>
            <person name="Young P.W."/>
            <person name="Sanders I.R."/>
            <person name="Henrissat B."/>
            <person name="Rensing S.A."/>
            <person name="Grigoriev I.V."/>
            <person name="Corradi N."/>
            <person name="Roux C."/>
            <person name="Martin F."/>
        </authorList>
    </citation>
    <scope>NUCLEOTIDE SEQUENCE [LARGE SCALE GENOMIC DNA]</scope>
    <source>
        <strain evidence="2 3">DAOM 197198</strain>
    </source>
</reference>
<sequence length="383" mass="44670">MSTETDNTFSIENYSIQNGEYYFYERFFSYVEKMDCGSVNNKMYKANMNKCLLVISYTEGRTLRNYLDERFSLMGWEIKCRFGCEISNAIRYMHINGVVHEDLNSNNILVHQNSIRISDFGLSRRIKNKSKISYDALPYDAPEVFNIKVEKWYLPEQIEKLKKCNVYSVRVLLWELYSGKIPFSDREYNANLAKEIRVHLKNTPKSWNGDPDMRPTIHEVITAMLTYTGHQILKDYKLDHGLFIDGYDIKLGKQAAVLVESVELKDSKFHKDIQHSVYTSINDSNSKCFNENLKPSDICIDLPIIEFTFNVNNVDSLKSFSNNEKGMYDHLVFAKRFIIGQRLYIDNLSSFTSKQINTFKLFLIRALDSAKSIIKINLMIFSV</sequence>
<dbReference type="VEuPathDB" id="FungiDB:RhiirFUN_005003"/>
<accession>A0A2P4QLV3</accession>
<keyword evidence="3" id="KW-1185">Reference proteome</keyword>
<dbReference type="AlphaFoldDB" id="A0A2P4QLV3"/>
<name>A0A2P4QLV3_RHIID</name>
<dbReference type="PROSITE" id="PS50011">
    <property type="entry name" value="PROTEIN_KINASE_DOM"/>
    <property type="match status" value="1"/>
</dbReference>
<gene>
    <name evidence="2" type="ORF">GLOIN_2v1870403</name>
</gene>
<protein>
    <submittedName>
        <fullName evidence="2">Kinase-like domain-containing protein</fullName>
    </submittedName>
</protein>
<dbReference type="PANTHER" id="PTHR44329">
    <property type="entry name" value="SERINE/THREONINE-PROTEIN KINASE TNNI3K-RELATED"/>
    <property type="match status" value="1"/>
</dbReference>
<comment type="caution">
    <text evidence="2">The sequence shown here is derived from an EMBL/GenBank/DDBJ whole genome shotgun (WGS) entry which is preliminary data.</text>
</comment>
<dbReference type="Pfam" id="PF00069">
    <property type="entry name" value="Pkinase"/>
    <property type="match status" value="1"/>
</dbReference>
<dbReference type="InterPro" id="IPR000719">
    <property type="entry name" value="Prot_kinase_dom"/>
</dbReference>
<evidence type="ECO:0000313" key="2">
    <source>
        <dbReference type="EMBL" id="POG78590.1"/>
    </source>
</evidence>
<feature type="domain" description="Protein kinase" evidence="1">
    <location>
        <begin position="1"/>
        <end position="243"/>
    </location>
</feature>
<evidence type="ECO:0000259" key="1">
    <source>
        <dbReference type="PROSITE" id="PS50011"/>
    </source>
</evidence>
<dbReference type="InterPro" id="IPR051681">
    <property type="entry name" value="Ser/Thr_Kinases-Pseudokinases"/>
</dbReference>
<dbReference type="Gene3D" id="1.10.510.10">
    <property type="entry name" value="Transferase(Phosphotransferase) domain 1"/>
    <property type="match status" value="1"/>
</dbReference>
<dbReference type="Proteomes" id="UP000018888">
    <property type="component" value="Unassembled WGS sequence"/>
</dbReference>
<proteinExistence type="predicted"/>
<dbReference type="EMBL" id="AUPC02000031">
    <property type="protein sequence ID" value="POG78590.1"/>
    <property type="molecule type" value="Genomic_DNA"/>
</dbReference>
<dbReference type="GO" id="GO:0004674">
    <property type="term" value="F:protein serine/threonine kinase activity"/>
    <property type="evidence" value="ECO:0007669"/>
    <property type="project" value="TreeGrafter"/>
</dbReference>
<reference evidence="2 3" key="2">
    <citation type="journal article" date="2018" name="New Phytol.">
        <title>High intraspecific genome diversity in the model arbuscular mycorrhizal symbiont Rhizophagus irregularis.</title>
        <authorList>
            <person name="Chen E.C.H."/>
            <person name="Morin E."/>
            <person name="Beaudet D."/>
            <person name="Noel J."/>
            <person name="Yildirir G."/>
            <person name="Ndikumana S."/>
            <person name="Charron P."/>
            <person name="St-Onge C."/>
            <person name="Giorgi J."/>
            <person name="Kruger M."/>
            <person name="Marton T."/>
            <person name="Ropars J."/>
            <person name="Grigoriev I.V."/>
            <person name="Hainaut M."/>
            <person name="Henrissat B."/>
            <person name="Roux C."/>
            <person name="Martin F."/>
            <person name="Corradi N."/>
        </authorList>
    </citation>
    <scope>NUCLEOTIDE SEQUENCE [LARGE SCALE GENOMIC DNA]</scope>
    <source>
        <strain evidence="2 3">DAOM 197198</strain>
    </source>
</reference>